<sequence length="390" mass="42672">MQAAAKTFFTAPHFAVAGASSDPSKFGHKIFGWYLTHQLSAVPLNPTMPSVKIYNQTYPTLASPRDLPHPHDTSLSVITPPAITAKLLKEAKEAGVKAVWLQPGSFGEEEFNYAVREFPGAAVAGYEDGPGGGEGWSTPKCSSWATQPAPDGASFTYTLMSERLPPGMACTNWEIETEDQRVRAFCADTTTANNGRGNLTTKNNGANAVDNTIDSKPDAENVWIAGRTHPYTPKLGLGILTWHADVLKNNLANTDFHLNQLRKVFAGSHAGTLSPNETIPQVYDQLRTFATSLDFPPISEGEWSLASLDYEADDELITGLEKEVVWSIDVVRQHLSGAVNALEPILQGGGPVFEVFEHWRERCEHFYLEKLGFGIAFQMMSVGMTRKLET</sequence>
<dbReference type="EMBL" id="NAJL01000008">
    <property type="protein sequence ID" value="TKA31448.1"/>
    <property type="molecule type" value="Genomic_DNA"/>
</dbReference>
<dbReference type="InterPro" id="IPR003781">
    <property type="entry name" value="CoA-bd"/>
</dbReference>
<evidence type="ECO:0000256" key="1">
    <source>
        <dbReference type="SAM" id="MobiDB-lite"/>
    </source>
</evidence>
<evidence type="ECO:0000313" key="4">
    <source>
        <dbReference type="Proteomes" id="UP000308549"/>
    </source>
</evidence>
<dbReference type="SUPFAM" id="SSF51735">
    <property type="entry name" value="NAD(P)-binding Rossmann-fold domains"/>
    <property type="match status" value="1"/>
</dbReference>
<feature type="region of interest" description="Disordered" evidence="1">
    <location>
        <begin position="125"/>
        <end position="147"/>
    </location>
</feature>
<comment type="caution">
    <text evidence="3">The sequence shown here is derived from an EMBL/GenBank/DDBJ whole genome shotgun (WGS) entry which is preliminary data.</text>
</comment>
<reference evidence="3 4" key="1">
    <citation type="submission" date="2017-03" db="EMBL/GenBank/DDBJ databases">
        <title>Genomes of endolithic fungi from Antarctica.</title>
        <authorList>
            <person name="Coleine C."/>
            <person name="Masonjones S."/>
            <person name="Stajich J.E."/>
        </authorList>
    </citation>
    <scope>NUCLEOTIDE SEQUENCE [LARGE SCALE GENOMIC DNA]</scope>
    <source>
        <strain evidence="3 4">CCFEE 6315</strain>
    </source>
</reference>
<dbReference type="Pfam" id="PF13380">
    <property type="entry name" value="CoA_binding_2"/>
    <property type="match status" value="1"/>
</dbReference>
<name>A0A4U0U8G0_9PEZI</name>
<dbReference type="InterPro" id="IPR036291">
    <property type="entry name" value="NAD(P)-bd_dom_sf"/>
</dbReference>
<organism evidence="3 4">
    <name type="scientific">Salinomyces thailandicus</name>
    <dbReference type="NCBI Taxonomy" id="706561"/>
    <lineage>
        <taxon>Eukaryota</taxon>
        <taxon>Fungi</taxon>
        <taxon>Dikarya</taxon>
        <taxon>Ascomycota</taxon>
        <taxon>Pezizomycotina</taxon>
        <taxon>Dothideomycetes</taxon>
        <taxon>Dothideomycetidae</taxon>
        <taxon>Mycosphaerellales</taxon>
        <taxon>Teratosphaeriaceae</taxon>
        <taxon>Salinomyces</taxon>
    </lineage>
</organism>
<accession>A0A4U0U8G0</accession>
<dbReference type="Proteomes" id="UP000308549">
    <property type="component" value="Unassembled WGS sequence"/>
</dbReference>
<dbReference type="PANTHER" id="PTHR33303">
    <property type="entry name" value="CYTOPLASMIC PROTEIN-RELATED"/>
    <property type="match status" value="1"/>
</dbReference>
<dbReference type="AlphaFoldDB" id="A0A4U0U8G0"/>
<gene>
    <name evidence="3" type="ORF">B0A50_02295</name>
</gene>
<evidence type="ECO:0000259" key="2">
    <source>
        <dbReference type="SMART" id="SM00881"/>
    </source>
</evidence>
<dbReference type="Gene3D" id="3.40.50.720">
    <property type="entry name" value="NAD(P)-binding Rossmann-like Domain"/>
    <property type="match status" value="1"/>
</dbReference>
<evidence type="ECO:0000313" key="3">
    <source>
        <dbReference type="EMBL" id="TKA31448.1"/>
    </source>
</evidence>
<dbReference type="PANTHER" id="PTHR33303:SF2">
    <property type="entry name" value="COA-BINDING DOMAIN-CONTAINING PROTEIN"/>
    <property type="match status" value="1"/>
</dbReference>
<proteinExistence type="predicted"/>
<dbReference type="SMART" id="SM00881">
    <property type="entry name" value="CoA_binding"/>
    <property type="match status" value="1"/>
</dbReference>
<dbReference type="OrthoDB" id="5138418at2759"/>
<protein>
    <recommendedName>
        <fullName evidence="2">CoA-binding domain-containing protein</fullName>
    </recommendedName>
</protein>
<feature type="domain" description="CoA-binding" evidence="2">
    <location>
        <begin position="8"/>
        <end position="105"/>
    </location>
</feature>
<keyword evidence="4" id="KW-1185">Reference proteome</keyword>